<evidence type="ECO:0000313" key="1">
    <source>
        <dbReference type="EMBL" id="ERJ07407.1"/>
    </source>
</evidence>
<dbReference type="Proteomes" id="UP000003861">
    <property type="component" value="Unassembled WGS sequence"/>
</dbReference>
<reference evidence="1 2" key="1">
    <citation type="journal article" date="2011" name="J. Bacteriol.">
        <title>Genome sequence of Halorhabdus tiamatea, the first archaeon isolated from a deep-sea anoxic brine lake.</title>
        <authorList>
            <person name="Antunes A."/>
            <person name="Alam I."/>
            <person name="Bajic V.B."/>
            <person name="Stingl U."/>
        </authorList>
    </citation>
    <scope>NUCLEOTIDE SEQUENCE [LARGE SCALE GENOMIC DNA]</scope>
    <source>
        <strain evidence="1 2">SARL4B</strain>
    </source>
</reference>
<comment type="caution">
    <text evidence="1">The sequence shown here is derived from an EMBL/GenBank/DDBJ whole genome shotgun (WGS) entry which is preliminary data.</text>
</comment>
<sequence>MNTTITRMFKYEGRSNMAMTEDNPPTVQSALLKKRQNNQYEIALSNELTSFHDFPTTVSYSITPKWVNAGRDTNLVYEVRGGEVEGVSRYAPQSGNKKILRFPKDLVAERGLSDDEHQVSLFSPEEGCLQIVVPESFEQISKFEPIDNVVSREEIPTKQSGKDRQYEQYRLFLPTKFNNLYQDLPPVNQWSIGIAGGEPTLIAEFVDEETAASTAALTSKWHSKQSGDTDHQVKQISIYPPKALISALGWDSLPIGLVPEENRILIVPDPQGTSVGLRG</sequence>
<proteinExistence type="predicted"/>
<gene>
    <name evidence="1" type="ORF">HLRTI_000449</name>
</gene>
<organism evidence="1 2">
    <name type="scientific">Halorhabdus tiamatea SARL4B</name>
    <dbReference type="NCBI Taxonomy" id="1033806"/>
    <lineage>
        <taxon>Archaea</taxon>
        <taxon>Methanobacteriati</taxon>
        <taxon>Methanobacteriota</taxon>
        <taxon>Stenosarchaea group</taxon>
        <taxon>Halobacteria</taxon>
        <taxon>Halobacteriales</taxon>
        <taxon>Haloarculaceae</taxon>
        <taxon>Halorhabdus</taxon>
    </lineage>
</organism>
<accession>U2DP35</accession>
<reference evidence="1 2" key="2">
    <citation type="journal article" date="2013" name="PLoS ONE">
        <title>INDIGO - INtegrated Data Warehouse of MIcrobial GenOmes with Examples from the Red Sea Extremophiles.</title>
        <authorList>
            <person name="Alam I."/>
            <person name="Antunes A."/>
            <person name="Kamau A.A."/>
            <person name="Ba Alawi W."/>
            <person name="Kalkatawi M."/>
            <person name="Stingl U."/>
            <person name="Bajic V.B."/>
        </authorList>
    </citation>
    <scope>NUCLEOTIDE SEQUENCE [LARGE SCALE GENOMIC DNA]</scope>
    <source>
        <strain evidence="1 2">SARL4B</strain>
    </source>
</reference>
<name>U2DP35_9EURY</name>
<dbReference type="AlphaFoldDB" id="U2DP35"/>
<evidence type="ECO:0000313" key="2">
    <source>
        <dbReference type="Proteomes" id="UP000003861"/>
    </source>
</evidence>
<dbReference type="EMBL" id="AFNT02000003">
    <property type="protein sequence ID" value="ERJ07407.1"/>
    <property type="molecule type" value="Genomic_DNA"/>
</dbReference>
<protein>
    <submittedName>
        <fullName evidence="1">Uncharacterized protein</fullName>
    </submittedName>
</protein>